<feature type="signal peptide" evidence="3">
    <location>
        <begin position="1"/>
        <end position="16"/>
    </location>
</feature>
<evidence type="ECO:0000256" key="2">
    <source>
        <dbReference type="ARBA" id="ARBA00022737"/>
    </source>
</evidence>
<dbReference type="InterPro" id="IPR032675">
    <property type="entry name" value="LRR_dom_sf"/>
</dbReference>
<gene>
    <name evidence="4" type="ORF">MNOR_LOCUS6049</name>
</gene>
<organism evidence="4 5">
    <name type="scientific">Meganyctiphanes norvegica</name>
    <name type="common">Northern krill</name>
    <name type="synonym">Thysanopoda norvegica</name>
    <dbReference type="NCBI Taxonomy" id="48144"/>
    <lineage>
        <taxon>Eukaryota</taxon>
        <taxon>Metazoa</taxon>
        <taxon>Ecdysozoa</taxon>
        <taxon>Arthropoda</taxon>
        <taxon>Crustacea</taxon>
        <taxon>Multicrustacea</taxon>
        <taxon>Malacostraca</taxon>
        <taxon>Eumalacostraca</taxon>
        <taxon>Eucarida</taxon>
        <taxon>Euphausiacea</taxon>
        <taxon>Euphausiidae</taxon>
        <taxon>Meganyctiphanes</taxon>
    </lineage>
</organism>
<reference evidence="4 5" key="1">
    <citation type="submission" date="2024-05" db="EMBL/GenBank/DDBJ databases">
        <authorList>
            <person name="Wallberg A."/>
        </authorList>
    </citation>
    <scope>NUCLEOTIDE SEQUENCE [LARGE SCALE GENOMIC DNA]</scope>
</reference>
<protein>
    <recommendedName>
        <fullName evidence="6">Oplophorus-luciferin 2-monooxygenase non-catalytic subunit</fullName>
    </recommendedName>
</protein>
<dbReference type="Pfam" id="PF13855">
    <property type="entry name" value="LRR_8"/>
    <property type="match status" value="1"/>
</dbReference>
<evidence type="ECO:0000313" key="4">
    <source>
        <dbReference type="EMBL" id="CAL4066963.1"/>
    </source>
</evidence>
<keyword evidence="2" id="KW-0677">Repeat</keyword>
<dbReference type="AlphaFoldDB" id="A0AAV2Q1P1"/>
<dbReference type="PANTHER" id="PTHR24366">
    <property type="entry name" value="IG(IMMUNOGLOBULIN) AND LRR(LEUCINE RICH REPEAT) DOMAINS"/>
    <property type="match status" value="1"/>
</dbReference>
<evidence type="ECO:0000256" key="3">
    <source>
        <dbReference type="SAM" id="SignalP"/>
    </source>
</evidence>
<keyword evidence="1" id="KW-0433">Leucine-rich repeat</keyword>
<accession>A0AAV2Q1P1</accession>
<dbReference type="Gene3D" id="3.80.10.10">
    <property type="entry name" value="Ribonuclease Inhibitor"/>
    <property type="match status" value="2"/>
</dbReference>
<dbReference type="SMART" id="SM00369">
    <property type="entry name" value="LRR_TYP"/>
    <property type="match status" value="3"/>
</dbReference>
<dbReference type="Proteomes" id="UP001497623">
    <property type="component" value="Unassembled WGS sequence"/>
</dbReference>
<feature type="chain" id="PRO_5043662851" description="Oplophorus-luciferin 2-monooxygenase non-catalytic subunit" evidence="3">
    <location>
        <begin position="17"/>
        <end position="400"/>
    </location>
</feature>
<dbReference type="SUPFAM" id="SSF52058">
    <property type="entry name" value="L domain-like"/>
    <property type="match status" value="1"/>
</dbReference>
<evidence type="ECO:0000313" key="5">
    <source>
        <dbReference type="Proteomes" id="UP001497623"/>
    </source>
</evidence>
<evidence type="ECO:0000256" key="1">
    <source>
        <dbReference type="ARBA" id="ARBA00022614"/>
    </source>
</evidence>
<keyword evidence="3" id="KW-0732">Signal</keyword>
<name>A0AAV2Q1P1_MEGNR</name>
<proteinExistence type="predicted"/>
<sequence length="400" mass="44954">MRSFVLNAIAFTLVHGIAVPLQQIRTVHQVQSANVVFNPPAGDIDSVVVPCAKEESIDVNVSTSALGCSSERPERQRNVHKVIQHRHKLNISQPDDSNMHEEFPCMCPNAEEFLPCICDCCSEPGGVIDCSQISDVNQLKIKFQTTEFPIKKYTKFQSRNTDTSSINSIEDIPCLPENVFNDVSFKKIYMTFGVFKHVHPEAFMSSVETLEELSMTCSYYLTLFPELVEFPYLNKLELSSNAIELLPVVAPQPSLIRLLLDYNKINQVMPYAFANLPSLQVLDLAVNRLTALEENTMHLTSDTPSIYMDSNRISYIDDKAFSGTELVNQPGFLDITNNNLTTLKEPVFRKILETVSSLMLDEGGVNVNKNPLDCNSLTWLTNDEELKPYLYVPQCPSINS</sequence>
<keyword evidence="5" id="KW-1185">Reference proteome</keyword>
<dbReference type="InterPro" id="IPR003591">
    <property type="entry name" value="Leu-rich_rpt_typical-subtyp"/>
</dbReference>
<dbReference type="PANTHER" id="PTHR24366:SF96">
    <property type="entry name" value="LEUCINE RICH REPEAT CONTAINING 53"/>
    <property type="match status" value="1"/>
</dbReference>
<dbReference type="InterPro" id="IPR001611">
    <property type="entry name" value="Leu-rich_rpt"/>
</dbReference>
<comment type="caution">
    <text evidence="4">The sequence shown here is derived from an EMBL/GenBank/DDBJ whole genome shotgun (WGS) entry which is preliminary data.</text>
</comment>
<evidence type="ECO:0008006" key="6">
    <source>
        <dbReference type="Google" id="ProtNLM"/>
    </source>
</evidence>
<dbReference type="EMBL" id="CAXKWB010002429">
    <property type="protein sequence ID" value="CAL4066963.1"/>
    <property type="molecule type" value="Genomic_DNA"/>
</dbReference>